<keyword evidence="6" id="KW-1185">Reference proteome</keyword>
<dbReference type="PRINTS" id="PR00032">
    <property type="entry name" value="HTHARAC"/>
</dbReference>
<evidence type="ECO:0000256" key="2">
    <source>
        <dbReference type="ARBA" id="ARBA00023125"/>
    </source>
</evidence>
<dbReference type="SMART" id="SM00342">
    <property type="entry name" value="HTH_ARAC"/>
    <property type="match status" value="1"/>
</dbReference>
<dbReference type="PROSITE" id="PS01124">
    <property type="entry name" value="HTH_ARAC_FAMILY_2"/>
    <property type="match status" value="1"/>
</dbReference>
<keyword evidence="2" id="KW-0238">DNA-binding</keyword>
<organism evidence="5 6">
    <name type="scientific">Neorhizobium huautlense</name>
    <dbReference type="NCBI Taxonomy" id="67774"/>
    <lineage>
        <taxon>Bacteria</taxon>
        <taxon>Pseudomonadati</taxon>
        <taxon>Pseudomonadota</taxon>
        <taxon>Alphaproteobacteria</taxon>
        <taxon>Hyphomicrobiales</taxon>
        <taxon>Rhizobiaceae</taxon>
        <taxon>Rhizobium/Agrobacterium group</taxon>
        <taxon>Neorhizobium</taxon>
    </lineage>
</organism>
<keyword evidence="1" id="KW-0805">Transcription regulation</keyword>
<feature type="domain" description="HTH araC/xylS-type" evidence="4">
    <location>
        <begin position="157"/>
        <end position="255"/>
    </location>
</feature>
<dbReference type="InterPro" id="IPR020449">
    <property type="entry name" value="Tscrpt_reg_AraC-type_HTH"/>
</dbReference>
<dbReference type="InterPro" id="IPR050204">
    <property type="entry name" value="AraC_XylS_family_regulators"/>
</dbReference>
<gene>
    <name evidence="5" type="ORF">J2T09_000579</name>
</gene>
<dbReference type="PANTHER" id="PTHR46796:SF14">
    <property type="entry name" value="TRANSCRIPTIONAL REGULATORY PROTEIN"/>
    <property type="match status" value="1"/>
</dbReference>
<evidence type="ECO:0000259" key="4">
    <source>
        <dbReference type="PROSITE" id="PS01124"/>
    </source>
</evidence>
<sequence>MPVRLPADDAYFVMLYLDDVSHCDIRPDGSLTAARLYPRGSICLVDLKDGVSIMLQSRLDSLAFVVPYDVFDELGELMTDLAACSLQCRRGKADMMIDHMGKALLPLFGRSDPIATTTLRHVAIALCTHLLQDYGRMPDIDAACGSEPSILSDMQEKAAKDYVLDNLQKNLSVSLIAAAAGVSTRQLSLGFRQATGVTPYQWLMQMRIGRAKDLLGQRSLSLQTIAHRCGFTDHSHFSRAFMRETGMTPSTWRSYKLQ</sequence>
<dbReference type="SUPFAM" id="SSF46689">
    <property type="entry name" value="Homeodomain-like"/>
    <property type="match status" value="2"/>
</dbReference>
<evidence type="ECO:0000256" key="3">
    <source>
        <dbReference type="ARBA" id="ARBA00023163"/>
    </source>
</evidence>
<dbReference type="InterPro" id="IPR018060">
    <property type="entry name" value="HTH_AraC"/>
</dbReference>
<comment type="caution">
    <text evidence="5">The sequence shown here is derived from an EMBL/GenBank/DDBJ whole genome shotgun (WGS) entry which is preliminary data.</text>
</comment>
<dbReference type="EMBL" id="JAUSRF010000002">
    <property type="protein sequence ID" value="MDP9835837.1"/>
    <property type="molecule type" value="Genomic_DNA"/>
</dbReference>
<dbReference type="RefSeq" id="WP_306830891.1">
    <property type="nucleotide sequence ID" value="NZ_JAUSRF010000002.1"/>
</dbReference>
<dbReference type="Pfam" id="PF12833">
    <property type="entry name" value="HTH_18"/>
    <property type="match status" value="1"/>
</dbReference>
<evidence type="ECO:0000313" key="5">
    <source>
        <dbReference type="EMBL" id="MDP9835837.1"/>
    </source>
</evidence>
<keyword evidence="3" id="KW-0804">Transcription</keyword>
<evidence type="ECO:0000313" key="6">
    <source>
        <dbReference type="Proteomes" id="UP001241472"/>
    </source>
</evidence>
<dbReference type="InterPro" id="IPR009057">
    <property type="entry name" value="Homeodomain-like_sf"/>
</dbReference>
<dbReference type="Gene3D" id="1.10.10.60">
    <property type="entry name" value="Homeodomain-like"/>
    <property type="match status" value="2"/>
</dbReference>
<reference evidence="5 6" key="1">
    <citation type="submission" date="2023-07" db="EMBL/GenBank/DDBJ databases">
        <title>Sorghum-associated microbial communities from plants grown in Nebraska, USA.</title>
        <authorList>
            <person name="Schachtman D."/>
        </authorList>
    </citation>
    <scope>NUCLEOTIDE SEQUENCE [LARGE SCALE GENOMIC DNA]</scope>
    <source>
        <strain evidence="5 6">DS1307</strain>
    </source>
</reference>
<protein>
    <submittedName>
        <fullName evidence="5">AraC-like DNA-binding protein</fullName>
    </submittedName>
</protein>
<proteinExistence type="predicted"/>
<evidence type="ECO:0000256" key="1">
    <source>
        <dbReference type="ARBA" id="ARBA00023015"/>
    </source>
</evidence>
<dbReference type="PANTHER" id="PTHR46796">
    <property type="entry name" value="HTH-TYPE TRANSCRIPTIONAL ACTIVATOR RHAS-RELATED"/>
    <property type="match status" value="1"/>
</dbReference>
<accession>A0ABT9PN25</accession>
<name>A0ABT9PN25_9HYPH</name>
<dbReference type="Proteomes" id="UP001241472">
    <property type="component" value="Unassembled WGS sequence"/>
</dbReference>